<dbReference type="Gene3D" id="1.10.260.100">
    <property type="match status" value="1"/>
</dbReference>
<keyword evidence="2" id="KW-0963">Cytoplasm</keyword>
<dbReference type="PROSITE" id="PS50005">
    <property type="entry name" value="TPR"/>
    <property type="match status" value="3"/>
</dbReference>
<evidence type="ECO:0000256" key="1">
    <source>
        <dbReference type="ARBA" id="ARBA00004496"/>
    </source>
</evidence>
<dbReference type="SMART" id="SM00028">
    <property type="entry name" value="TPR"/>
    <property type="match status" value="3"/>
</dbReference>
<dbReference type="AlphaFoldDB" id="A0AA35RUA0"/>
<dbReference type="FunFam" id="1.25.40.10:FF:000027">
    <property type="entry name" value="stress-induced-phosphoprotein 1 isoform X1"/>
    <property type="match status" value="1"/>
</dbReference>
<dbReference type="FunFam" id="1.10.260.100:FF:000002">
    <property type="entry name" value="Stress-induced-phosphoprotein 1 (Hsp70/Hsp90-organizing)"/>
    <property type="match status" value="1"/>
</dbReference>
<evidence type="ECO:0000256" key="5">
    <source>
        <dbReference type="ARBA" id="ARBA00026193"/>
    </source>
</evidence>
<proteinExistence type="predicted"/>
<evidence type="ECO:0000256" key="6">
    <source>
        <dbReference type="PROSITE-ProRule" id="PRU00339"/>
    </source>
</evidence>
<comment type="subcellular location">
    <subcellularLocation>
        <location evidence="1">Cytoplasm</location>
    </subcellularLocation>
</comment>
<dbReference type="Pfam" id="PF17830">
    <property type="entry name" value="STI1-HOP_DP"/>
    <property type="match status" value="1"/>
</dbReference>
<gene>
    <name evidence="8" type="ORF">GBAR_LOCUS10768</name>
</gene>
<dbReference type="Proteomes" id="UP001174909">
    <property type="component" value="Unassembled WGS sequence"/>
</dbReference>
<protein>
    <recommendedName>
        <fullName evidence="5">Stress-induced-phosphoprotein 1</fullName>
    </recommendedName>
</protein>
<feature type="domain" description="STI1" evidence="7">
    <location>
        <begin position="137"/>
        <end position="176"/>
    </location>
</feature>
<dbReference type="Pfam" id="PF13414">
    <property type="entry name" value="TPR_11"/>
    <property type="match status" value="1"/>
</dbReference>
<organism evidence="8 9">
    <name type="scientific">Geodia barretti</name>
    <name type="common">Barrett's horny sponge</name>
    <dbReference type="NCBI Taxonomy" id="519541"/>
    <lineage>
        <taxon>Eukaryota</taxon>
        <taxon>Metazoa</taxon>
        <taxon>Porifera</taxon>
        <taxon>Demospongiae</taxon>
        <taxon>Heteroscleromorpha</taxon>
        <taxon>Tetractinellida</taxon>
        <taxon>Astrophorina</taxon>
        <taxon>Geodiidae</taxon>
        <taxon>Geodia</taxon>
    </lineage>
</organism>
<evidence type="ECO:0000313" key="9">
    <source>
        <dbReference type="Proteomes" id="UP001174909"/>
    </source>
</evidence>
<feature type="repeat" description="TPR" evidence="6">
    <location>
        <begin position="44"/>
        <end position="77"/>
    </location>
</feature>
<dbReference type="InterPro" id="IPR006636">
    <property type="entry name" value="STI1_HS-bd"/>
</dbReference>
<dbReference type="InterPro" id="IPR011990">
    <property type="entry name" value="TPR-like_helical_dom_sf"/>
</dbReference>
<comment type="caution">
    <text evidence="8">The sequence shown here is derived from an EMBL/GenBank/DDBJ whole genome shotgun (WGS) entry which is preliminary data.</text>
</comment>
<evidence type="ECO:0000256" key="3">
    <source>
        <dbReference type="ARBA" id="ARBA00022737"/>
    </source>
</evidence>
<dbReference type="PANTHER" id="PTHR22904">
    <property type="entry name" value="TPR REPEAT CONTAINING PROTEIN"/>
    <property type="match status" value="1"/>
</dbReference>
<feature type="repeat" description="TPR" evidence="6">
    <location>
        <begin position="78"/>
        <end position="111"/>
    </location>
</feature>
<accession>A0AA35RUA0</accession>
<dbReference type="GO" id="GO:0051879">
    <property type="term" value="F:Hsp90 protein binding"/>
    <property type="evidence" value="ECO:0007669"/>
    <property type="project" value="TreeGrafter"/>
</dbReference>
<dbReference type="SUPFAM" id="SSF48452">
    <property type="entry name" value="TPR-like"/>
    <property type="match status" value="1"/>
</dbReference>
<evidence type="ECO:0000313" key="8">
    <source>
        <dbReference type="EMBL" id="CAI8017848.1"/>
    </source>
</evidence>
<name>A0AA35RUA0_GEOBA</name>
<dbReference type="GO" id="GO:0005737">
    <property type="term" value="C:cytoplasm"/>
    <property type="evidence" value="ECO:0007669"/>
    <property type="project" value="UniProtKB-SubCell"/>
</dbReference>
<evidence type="ECO:0000256" key="4">
    <source>
        <dbReference type="ARBA" id="ARBA00022803"/>
    </source>
</evidence>
<dbReference type="PANTHER" id="PTHR22904:SF523">
    <property type="entry name" value="STRESS-INDUCED-PHOSPHOPROTEIN 1"/>
    <property type="match status" value="1"/>
</dbReference>
<dbReference type="Gene3D" id="1.25.40.10">
    <property type="entry name" value="Tetratricopeptide repeat domain"/>
    <property type="match status" value="1"/>
</dbReference>
<feature type="repeat" description="TPR" evidence="6">
    <location>
        <begin position="10"/>
        <end position="43"/>
    </location>
</feature>
<dbReference type="EMBL" id="CASHTH010001660">
    <property type="protein sequence ID" value="CAI8017848.1"/>
    <property type="molecule type" value="Genomic_DNA"/>
</dbReference>
<keyword evidence="3" id="KW-0677">Repeat</keyword>
<sequence>MRAYVDPAKSLEEKELGNACFKEGKFPDAVKHYDEAIKRNPDDAKIYSNRAACYQKLLEFSLALKDCEEAIKLDPTFVKAHVRKGHALLAMKDTIRAGTAFEKALELDPQSVDARTGLQRCMRQDDPEARRKAALHDPEVQAILRDPTMQLILQQMQTHPEALRDHLQNPAIATKIQKLIECGFISLR</sequence>
<dbReference type="SMART" id="SM00727">
    <property type="entry name" value="STI1"/>
    <property type="match status" value="1"/>
</dbReference>
<dbReference type="InterPro" id="IPR041243">
    <property type="entry name" value="STI1/HOP_DP"/>
</dbReference>
<evidence type="ECO:0000256" key="2">
    <source>
        <dbReference type="ARBA" id="ARBA00022490"/>
    </source>
</evidence>
<evidence type="ECO:0000259" key="7">
    <source>
        <dbReference type="SMART" id="SM00727"/>
    </source>
</evidence>
<dbReference type="InterPro" id="IPR019734">
    <property type="entry name" value="TPR_rpt"/>
</dbReference>
<keyword evidence="9" id="KW-1185">Reference proteome</keyword>
<dbReference type="Pfam" id="PF13181">
    <property type="entry name" value="TPR_8"/>
    <property type="match status" value="1"/>
</dbReference>
<keyword evidence="4 6" id="KW-0802">TPR repeat</keyword>
<reference evidence="8" key="1">
    <citation type="submission" date="2023-03" db="EMBL/GenBank/DDBJ databases">
        <authorList>
            <person name="Steffen K."/>
            <person name="Cardenas P."/>
        </authorList>
    </citation>
    <scope>NUCLEOTIDE SEQUENCE</scope>
</reference>